<dbReference type="InterPro" id="IPR001611">
    <property type="entry name" value="Leu-rich_rpt"/>
</dbReference>
<dbReference type="Gene3D" id="3.80.10.10">
    <property type="entry name" value="Ribonuclease Inhibitor"/>
    <property type="match status" value="1"/>
</dbReference>
<evidence type="ECO:0000256" key="1">
    <source>
        <dbReference type="ARBA" id="ARBA00022614"/>
    </source>
</evidence>
<evidence type="ECO:0000313" key="5">
    <source>
        <dbReference type="EMBL" id="KAK0133751.1"/>
    </source>
</evidence>
<dbReference type="InterPro" id="IPR050328">
    <property type="entry name" value="Dev_Immune_Receptor"/>
</dbReference>
<keyword evidence="3" id="KW-0677">Repeat</keyword>
<dbReference type="Proteomes" id="UP001174136">
    <property type="component" value="Unassembled WGS sequence"/>
</dbReference>
<evidence type="ECO:0000313" key="6">
    <source>
        <dbReference type="Proteomes" id="UP001174136"/>
    </source>
</evidence>
<evidence type="ECO:0000256" key="4">
    <source>
        <dbReference type="SAM" id="MobiDB-lite"/>
    </source>
</evidence>
<dbReference type="InterPro" id="IPR032675">
    <property type="entry name" value="LRR_dom_sf"/>
</dbReference>
<keyword evidence="6" id="KW-1185">Reference proteome</keyword>
<keyword evidence="2" id="KW-0732">Signal</keyword>
<gene>
    <name evidence="5" type="primary">Lrrc15_2</name>
    <name evidence="5" type="ORF">N1851_030721</name>
</gene>
<dbReference type="PANTHER" id="PTHR24373:SF275">
    <property type="entry name" value="TIR DOMAIN-CONTAINING PROTEIN"/>
    <property type="match status" value="1"/>
</dbReference>
<proteinExistence type="predicted"/>
<dbReference type="SMART" id="SM00369">
    <property type="entry name" value="LRR_TYP"/>
    <property type="match status" value="4"/>
</dbReference>
<evidence type="ECO:0000256" key="3">
    <source>
        <dbReference type="ARBA" id="ARBA00022737"/>
    </source>
</evidence>
<dbReference type="Pfam" id="PF13855">
    <property type="entry name" value="LRR_8"/>
    <property type="match status" value="1"/>
</dbReference>
<evidence type="ECO:0000256" key="2">
    <source>
        <dbReference type="ARBA" id="ARBA00022729"/>
    </source>
</evidence>
<dbReference type="EMBL" id="JAOPHQ010005865">
    <property type="protein sequence ID" value="KAK0133751.1"/>
    <property type="molecule type" value="Genomic_DNA"/>
</dbReference>
<dbReference type="InterPro" id="IPR003591">
    <property type="entry name" value="Leu-rich_rpt_typical-subtyp"/>
</dbReference>
<protein>
    <submittedName>
        <fullName evidence="5">Leucine-rich repeat-containing protein 15</fullName>
    </submittedName>
</protein>
<accession>A0AA47M518</accession>
<feature type="region of interest" description="Disordered" evidence="4">
    <location>
        <begin position="53"/>
        <end position="75"/>
    </location>
</feature>
<feature type="compositionally biased region" description="Basic residues" evidence="4">
    <location>
        <begin position="56"/>
        <end position="72"/>
    </location>
</feature>
<sequence>MYEKSAVKPNVDFEKMLSYASRLNLALLCLTLLGPRQHAGLSSPLQVLPQTGRRVSPQHHLAHHPIHQHHHPCPSTTSAPRRFLEGLHLYNNHLRSLLPTSCAEFPRLPHPRSHGNRLAGPACRRLSATPRSPLVLKNNLMETAKAEWLPDDSSLTGWTCPGSLTGVPAALFKKLPHLESLDLSHNRPGEDSGEIPGHTDQTREVEPAENKLVSLDPLLFHNTVNITNLYLTANRLDKLSPSLFQGLGKLSVLGLEDNQLGHVPPGLFDPLTSLDEQGLDLTANLAV</sequence>
<organism evidence="5 6">
    <name type="scientific">Merluccius polli</name>
    <name type="common">Benguela hake</name>
    <name type="synonym">Merluccius cadenati</name>
    <dbReference type="NCBI Taxonomy" id="89951"/>
    <lineage>
        <taxon>Eukaryota</taxon>
        <taxon>Metazoa</taxon>
        <taxon>Chordata</taxon>
        <taxon>Craniata</taxon>
        <taxon>Vertebrata</taxon>
        <taxon>Euteleostomi</taxon>
        <taxon>Actinopterygii</taxon>
        <taxon>Neopterygii</taxon>
        <taxon>Teleostei</taxon>
        <taxon>Neoteleostei</taxon>
        <taxon>Acanthomorphata</taxon>
        <taxon>Zeiogadaria</taxon>
        <taxon>Gadariae</taxon>
        <taxon>Gadiformes</taxon>
        <taxon>Gadoidei</taxon>
        <taxon>Merlucciidae</taxon>
        <taxon>Merluccius</taxon>
    </lineage>
</organism>
<feature type="region of interest" description="Disordered" evidence="4">
    <location>
        <begin position="184"/>
        <end position="203"/>
    </location>
</feature>
<name>A0AA47M518_MERPO</name>
<keyword evidence="1" id="KW-0433">Leucine-rich repeat</keyword>
<dbReference type="AlphaFoldDB" id="A0AA47M518"/>
<comment type="caution">
    <text evidence="5">The sequence shown here is derived from an EMBL/GenBank/DDBJ whole genome shotgun (WGS) entry which is preliminary data.</text>
</comment>
<dbReference type="PANTHER" id="PTHR24373">
    <property type="entry name" value="SLIT RELATED LEUCINE-RICH REPEAT NEURONAL PROTEIN"/>
    <property type="match status" value="1"/>
</dbReference>
<dbReference type="SUPFAM" id="SSF52058">
    <property type="entry name" value="L domain-like"/>
    <property type="match status" value="2"/>
</dbReference>
<reference evidence="5" key="1">
    <citation type="journal article" date="2023" name="Front. Mar. Sci.">
        <title>A new Merluccius polli reference genome to investigate the effects of global change in West African waters.</title>
        <authorList>
            <person name="Mateo J.L."/>
            <person name="Blanco-Fernandez C."/>
            <person name="Garcia-Vazquez E."/>
            <person name="Machado-Schiaffino G."/>
        </authorList>
    </citation>
    <scope>NUCLEOTIDE SEQUENCE</scope>
    <source>
        <strain evidence="5">C29</strain>
        <tissue evidence="5">Fin</tissue>
    </source>
</reference>